<evidence type="ECO:0000313" key="2">
    <source>
        <dbReference type="Proteomes" id="UP000001072"/>
    </source>
</evidence>
<dbReference type="HOGENOM" id="CLU_1732357_0_0_1"/>
<dbReference type="OrthoDB" id="2499552at2759"/>
<reference evidence="2" key="1">
    <citation type="journal article" date="2011" name="Proc. Natl. Acad. Sci. U.S.A.">
        <title>Obligate biotrophy features unraveled by the genomic analysis of rust fungi.</title>
        <authorList>
            <person name="Duplessis S."/>
            <person name="Cuomo C.A."/>
            <person name="Lin Y.-C."/>
            <person name="Aerts A."/>
            <person name="Tisserant E."/>
            <person name="Veneault-Fourrey C."/>
            <person name="Joly D.L."/>
            <person name="Hacquard S."/>
            <person name="Amselem J."/>
            <person name="Cantarel B.L."/>
            <person name="Chiu R."/>
            <person name="Coutinho P.M."/>
            <person name="Feau N."/>
            <person name="Field M."/>
            <person name="Frey P."/>
            <person name="Gelhaye E."/>
            <person name="Goldberg J."/>
            <person name="Grabherr M.G."/>
            <person name="Kodira C.D."/>
            <person name="Kohler A."/>
            <person name="Kuees U."/>
            <person name="Lindquist E.A."/>
            <person name="Lucas S.M."/>
            <person name="Mago R."/>
            <person name="Mauceli E."/>
            <person name="Morin E."/>
            <person name="Murat C."/>
            <person name="Pangilinan J.L."/>
            <person name="Park R."/>
            <person name="Pearson M."/>
            <person name="Quesneville H."/>
            <person name="Rouhier N."/>
            <person name="Sakthikumar S."/>
            <person name="Salamov A.A."/>
            <person name="Schmutz J."/>
            <person name="Selles B."/>
            <person name="Shapiro H."/>
            <person name="Tanguay P."/>
            <person name="Tuskan G.A."/>
            <person name="Henrissat B."/>
            <person name="Van de Peer Y."/>
            <person name="Rouze P."/>
            <person name="Ellis J.G."/>
            <person name="Dodds P.N."/>
            <person name="Schein J.E."/>
            <person name="Zhong S."/>
            <person name="Hamelin R.C."/>
            <person name="Grigoriev I.V."/>
            <person name="Szabo L.J."/>
            <person name="Martin F."/>
        </authorList>
    </citation>
    <scope>NUCLEOTIDE SEQUENCE [LARGE SCALE GENOMIC DNA]</scope>
    <source>
        <strain evidence="2">98AG31 / pathotype 3-4-7</strain>
    </source>
</reference>
<proteinExistence type="predicted"/>
<sequence length="147" mass="16604">MRPTKLLQARKKPIIHPILGPTIARPTRLIPSESKLKQPIPISLLEPNQLNLPTLKSSSSSSSRAQKITTTNKLVKKVLDQSQKFIKSNPTSSSMILSNSAPWPNNLRVVDGWSGYGRWGEGRPEYKEWIGVDKRHKSLMRSLRAER</sequence>
<dbReference type="VEuPathDB" id="FungiDB:MELLADRAFT_109016"/>
<gene>
    <name evidence="1" type="ORF">MELLADRAFT_109016</name>
</gene>
<dbReference type="GeneID" id="18923629"/>
<name>F4RV19_MELLP</name>
<protein>
    <submittedName>
        <fullName evidence="1">Uncharacterized protein</fullName>
    </submittedName>
</protein>
<dbReference type="AlphaFoldDB" id="F4RV19"/>
<keyword evidence="2" id="KW-1185">Reference proteome</keyword>
<evidence type="ECO:0000313" key="1">
    <source>
        <dbReference type="EMBL" id="EGG03832.1"/>
    </source>
</evidence>
<dbReference type="EMBL" id="GL883122">
    <property type="protein sequence ID" value="EGG03832.1"/>
    <property type="molecule type" value="Genomic_DNA"/>
</dbReference>
<accession>F4RV19</accession>
<organism evidence="2">
    <name type="scientific">Melampsora larici-populina (strain 98AG31 / pathotype 3-4-7)</name>
    <name type="common">Poplar leaf rust fungus</name>
    <dbReference type="NCBI Taxonomy" id="747676"/>
    <lineage>
        <taxon>Eukaryota</taxon>
        <taxon>Fungi</taxon>
        <taxon>Dikarya</taxon>
        <taxon>Basidiomycota</taxon>
        <taxon>Pucciniomycotina</taxon>
        <taxon>Pucciniomycetes</taxon>
        <taxon>Pucciniales</taxon>
        <taxon>Melampsoraceae</taxon>
        <taxon>Melampsora</taxon>
    </lineage>
</organism>
<dbReference type="RefSeq" id="XP_007412946.1">
    <property type="nucleotide sequence ID" value="XM_007412884.1"/>
</dbReference>
<dbReference type="KEGG" id="mlr:MELLADRAFT_109016"/>
<dbReference type="Proteomes" id="UP000001072">
    <property type="component" value="Unassembled WGS sequence"/>
</dbReference>
<dbReference type="InParanoid" id="F4RV19"/>